<protein>
    <submittedName>
        <fullName evidence="1">Uncharacterized protein</fullName>
    </submittedName>
</protein>
<accession>A0A1A9ZF43</accession>
<keyword evidence="2" id="KW-1185">Reference proteome</keyword>
<proteinExistence type="predicted"/>
<dbReference type="VEuPathDB" id="VectorBase:GPAI012691"/>
<dbReference type="EnsemblMetazoa" id="GPAI012691-RA">
    <property type="protein sequence ID" value="GPAI012691-PA"/>
    <property type="gene ID" value="GPAI012691"/>
</dbReference>
<reference evidence="2" key="1">
    <citation type="submission" date="2014-03" db="EMBL/GenBank/DDBJ databases">
        <authorList>
            <person name="Aksoy S."/>
            <person name="Warren W."/>
            <person name="Wilson R.K."/>
        </authorList>
    </citation>
    <scope>NUCLEOTIDE SEQUENCE [LARGE SCALE GENOMIC DNA]</scope>
    <source>
        <strain evidence="2">IAEA</strain>
    </source>
</reference>
<evidence type="ECO:0000313" key="2">
    <source>
        <dbReference type="Proteomes" id="UP000092445"/>
    </source>
</evidence>
<evidence type="ECO:0000313" key="1">
    <source>
        <dbReference type="EnsemblMetazoa" id="GPAI012691-PA"/>
    </source>
</evidence>
<reference evidence="1" key="2">
    <citation type="submission" date="2020-05" db="UniProtKB">
        <authorList>
            <consortium name="EnsemblMetazoa"/>
        </authorList>
    </citation>
    <scope>IDENTIFICATION</scope>
    <source>
        <strain evidence="1">IAEA</strain>
    </source>
</reference>
<dbReference type="AlphaFoldDB" id="A0A1A9ZF43"/>
<sequence>MVVISWGMAGGMAAAAATATAPTAAAAAGCKFAACAEVSCVTTAPFVVIAAAVTEFCIAFSVASATIRDSCGGVALIENTPDKALNASFLGHCSATCDEKSVRYGEVKAKSIGRNGGATSATGLLALTAACVADPTVLWVKSKFNGFRASAVQVLWPVSICVALAA</sequence>
<organism evidence="1 2">
    <name type="scientific">Glossina pallidipes</name>
    <name type="common">Tsetse fly</name>
    <dbReference type="NCBI Taxonomy" id="7398"/>
    <lineage>
        <taxon>Eukaryota</taxon>
        <taxon>Metazoa</taxon>
        <taxon>Ecdysozoa</taxon>
        <taxon>Arthropoda</taxon>
        <taxon>Hexapoda</taxon>
        <taxon>Insecta</taxon>
        <taxon>Pterygota</taxon>
        <taxon>Neoptera</taxon>
        <taxon>Endopterygota</taxon>
        <taxon>Diptera</taxon>
        <taxon>Brachycera</taxon>
        <taxon>Muscomorpha</taxon>
        <taxon>Hippoboscoidea</taxon>
        <taxon>Glossinidae</taxon>
        <taxon>Glossina</taxon>
    </lineage>
</organism>
<name>A0A1A9ZF43_GLOPL</name>
<dbReference type="Proteomes" id="UP000092445">
    <property type="component" value="Unassembled WGS sequence"/>
</dbReference>